<keyword evidence="1" id="KW-0233">DNA recombination</keyword>
<feature type="region of interest" description="Disordered" evidence="2">
    <location>
        <begin position="74"/>
        <end position="127"/>
    </location>
</feature>
<name>A0AAW0CTG0_9AGAR</name>
<dbReference type="Gene3D" id="1.10.443.10">
    <property type="entry name" value="Intergrase catalytic core"/>
    <property type="match status" value="1"/>
</dbReference>
<accession>A0AAW0CTG0</accession>
<keyword evidence="4" id="KW-1185">Reference proteome</keyword>
<dbReference type="InterPro" id="IPR052925">
    <property type="entry name" value="Phage_Integrase-like_Recomb"/>
</dbReference>
<protein>
    <recommendedName>
        <fullName evidence="5">Tyr recombinase domain-containing protein</fullName>
    </recommendedName>
</protein>
<evidence type="ECO:0000256" key="1">
    <source>
        <dbReference type="ARBA" id="ARBA00023172"/>
    </source>
</evidence>
<dbReference type="GO" id="GO:0003677">
    <property type="term" value="F:DNA binding"/>
    <property type="evidence" value="ECO:0007669"/>
    <property type="project" value="InterPro"/>
</dbReference>
<comment type="caution">
    <text evidence="3">The sequence shown here is derived from an EMBL/GenBank/DDBJ whole genome shotgun (WGS) entry which is preliminary data.</text>
</comment>
<dbReference type="PANTHER" id="PTHR34605">
    <property type="entry name" value="PHAGE_INTEGRASE DOMAIN-CONTAINING PROTEIN"/>
    <property type="match status" value="1"/>
</dbReference>
<gene>
    <name evidence="3" type="ORF">VNI00_008467</name>
</gene>
<evidence type="ECO:0000256" key="2">
    <source>
        <dbReference type="SAM" id="MobiDB-lite"/>
    </source>
</evidence>
<dbReference type="InterPro" id="IPR013762">
    <property type="entry name" value="Integrase-like_cat_sf"/>
</dbReference>
<proteinExistence type="predicted"/>
<organism evidence="3 4">
    <name type="scientific">Paramarasmius palmivorus</name>
    <dbReference type="NCBI Taxonomy" id="297713"/>
    <lineage>
        <taxon>Eukaryota</taxon>
        <taxon>Fungi</taxon>
        <taxon>Dikarya</taxon>
        <taxon>Basidiomycota</taxon>
        <taxon>Agaricomycotina</taxon>
        <taxon>Agaricomycetes</taxon>
        <taxon>Agaricomycetidae</taxon>
        <taxon>Agaricales</taxon>
        <taxon>Marasmiineae</taxon>
        <taxon>Marasmiaceae</taxon>
        <taxon>Paramarasmius</taxon>
    </lineage>
</organism>
<dbReference type="PANTHER" id="PTHR34605:SF4">
    <property type="entry name" value="DNA ADENINE METHYLTRANSFERASE"/>
    <property type="match status" value="1"/>
</dbReference>
<reference evidence="3 4" key="1">
    <citation type="submission" date="2024-01" db="EMBL/GenBank/DDBJ databases">
        <title>A draft genome for a cacao thread blight-causing isolate of Paramarasmius palmivorus.</title>
        <authorList>
            <person name="Baruah I.K."/>
            <person name="Bukari Y."/>
            <person name="Amoako-Attah I."/>
            <person name="Meinhardt L.W."/>
            <person name="Bailey B.A."/>
            <person name="Cohen S.P."/>
        </authorList>
    </citation>
    <scope>NUCLEOTIDE SEQUENCE [LARGE SCALE GENOMIC DNA]</scope>
    <source>
        <strain evidence="3 4">GH-12</strain>
    </source>
</reference>
<dbReference type="Proteomes" id="UP001383192">
    <property type="component" value="Unassembled WGS sequence"/>
</dbReference>
<feature type="compositionally biased region" description="Acidic residues" evidence="2">
    <location>
        <begin position="83"/>
        <end position="100"/>
    </location>
</feature>
<evidence type="ECO:0000313" key="3">
    <source>
        <dbReference type="EMBL" id="KAK7043113.1"/>
    </source>
</evidence>
<dbReference type="GO" id="GO:0006310">
    <property type="term" value="P:DNA recombination"/>
    <property type="evidence" value="ECO:0007669"/>
    <property type="project" value="UniProtKB-KW"/>
</dbReference>
<sequence length="573" mass="65682">MFPSENRVEDAVPSLKDILSTIDHHVSSIGAHTAIGSLAAIDAEVDLDEEFGNLSFQQQGRQQDTEDTDVPELVEASDHDYSDWESDEEGDNDDDEDEEGNEGKEKGKGAKKTTQHHDDMDVDTESKFKKKVAFQDDRMNVDEKRGDSNLPIPESLRKTAAKRAQSVLDDTVKRYTNLCRRFEKFCEEKSLKQPGTSAISKNPHPDSPIIFIAWVMETCDAQNPDGDMKDDDDYRSGYSHAEKERAAILWGYQQVGLVEPWRVDEETGKTSGNPIASYQVSKYMANLKRQKVQLGEKPMSSRAVTAKMIKEMYNASREDGNFDINIIKAKTKKEKASSTKWCGGRMRRLLHFVYVISFLCLLRIDETLQIRAEDITLHEKYDEHGDMLEIWLLFRKTHQNGVTKPFYLREFPPELAYLCPIRAYCGWKKACKIKKGYLCRKIGSDDRIERDDNEAMTPKAFLDNFRQNLADINIDGDPYGGHSFRRGGVQWLSVNRRWPLRKICEWGGWSEEFTHLTIVNLKVEILTLVDATFHNHQATLMPIHILVLKLISNSREHVLSALTPQPQRDFKQK</sequence>
<dbReference type="GO" id="GO:0015074">
    <property type="term" value="P:DNA integration"/>
    <property type="evidence" value="ECO:0007669"/>
    <property type="project" value="InterPro"/>
</dbReference>
<dbReference type="EMBL" id="JAYKXP010000029">
    <property type="protein sequence ID" value="KAK7043113.1"/>
    <property type="molecule type" value="Genomic_DNA"/>
</dbReference>
<feature type="compositionally biased region" description="Basic and acidic residues" evidence="2">
    <location>
        <begin position="115"/>
        <end position="127"/>
    </location>
</feature>
<dbReference type="InterPro" id="IPR011010">
    <property type="entry name" value="DNA_brk_join_enz"/>
</dbReference>
<dbReference type="SUPFAM" id="SSF56349">
    <property type="entry name" value="DNA breaking-rejoining enzymes"/>
    <property type="match status" value="1"/>
</dbReference>
<dbReference type="AlphaFoldDB" id="A0AAW0CTG0"/>
<evidence type="ECO:0008006" key="5">
    <source>
        <dbReference type="Google" id="ProtNLM"/>
    </source>
</evidence>
<evidence type="ECO:0000313" key="4">
    <source>
        <dbReference type="Proteomes" id="UP001383192"/>
    </source>
</evidence>